<gene>
    <name evidence="3" type="ORF">SAMN05660830_01157</name>
</gene>
<evidence type="ECO:0000313" key="4">
    <source>
        <dbReference type="Proteomes" id="UP000184001"/>
    </source>
</evidence>
<dbReference type="GO" id="GO:0006163">
    <property type="term" value="P:purine nucleotide metabolic process"/>
    <property type="evidence" value="ECO:0007669"/>
    <property type="project" value="UniProtKB-ARBA"/>
</dbReference>
<dbReference type="InterPro" id="IPR022310">
    <property type="entry name" value="NAD/GMP_synthase"/>
</dbReference>
<evidence type="ECO:0000313" key="3">
    <source>
        <dbReference type="EMBL" id="SHI83936.1"/>
    </source>
</evidence>
<proteinExistence type="predicted"/>
<dbReference type="GO" id="GO:0016783">
    <property type="term" value="F:sulfurtransferase activity"/>
    <property type="evidence" value="ECO:0007669"/>
    <property type="project" value="InterPro"/>
</dbReference>
<dbReference type="InterPro" id="IPR014729">
    <property type="entry name" value="Rossmann-like_a/b/a_fold"/>
</dbReference>
<protein>
    <recommendedName>
        <fullName evidence="2">NAD/GMP synthase domain-containing protein</fullName>
    </recommendedName>
</protein>
<dbReference type="Pfam" id="PF02540">
    <property type="entry name" value="NAD_synthase"/>
    <property type="match status" value="1"/>
</dbReference>
<dbReference type="SUPFAM" id="SSF52402">
    <property type="entry name" value="Adenine nucleotide alpha hydrolases-like"/>
    <property type="match status" value="1"/>
</dbReference>
<comment type="caution">
    <text evidence="3">The sequence shown here is derived from an EMBL/GenBank/DDBJ whole genome shotgun (WGS) entry which is preliminary data.</text>
</comment>
<accession>A0A8G2C8L9</accession>
<dbReference type="CDD" id="cd01990">
    <property type="entry name" value="LarE-like"/>
    <property type="match status" value="1"/>
</dbReference>
<dbReference type="PANTHER" id="PTHR43169">
    <property type="entry name" value="EXSB FAMILY PROTEIN"/>
    <property type="match status" value="1"/>
</dbReference>
<dbReference type="RefSeq" id="WP_020002273.1">
    <property type="nucleotide sequence ID" value="NZ_CP192219.1"/>
</dbReference>
<dbReference type="Gene3D" id="3.40.50.620">
    <property type="entry name" value="HUPs"/>
    <property type="match status" value="1"/>
</dbReference>
<sequence length="265" mass="29822">MSRDKYETLLADLRSMERVLVAFSGGVDSVFLLHAANQALPGKVFAVTLSAPYTPQAEVKEAIALARDMNVRHELVNVSFPEELRNNPAERCYLCKRELFLQLKSIAEAEGIDHILDGTNMDDLDDHRPGRKALLELGIRSPLQDAGLTKQEIRALSKEEALPTWNKPNGTCLLTRIPHDTDVDEPELRRIEEGELFLKSIGFSSVRLRSHGELARIEVTEEVIPDLVAPHVRRQIDAHLKRLGYRHVTLDMAGYRMGSLNEQTV</sequence>
<evidence type="ECO:0000256" key="1">
    <source>
        <dbReference type="PIRSR" id="PIRSR006661-1"/>
    </source>
</evidence>
<dbReference type="EMBL" id="FQZR01000002">
    <property type="protein sequence ID" value="SHI83936.1"/>
    <property type="molecule type" value="Genomic_DNA"/>
</dbReference>
<dbReference type="AlphaFoldDB" id="A0A8G2C8L9"/>
<dbReference type="PANTHER" id="PTHR43169:SF2">
    <property type="entry name" value="NAD_GMP SYNTHASE DOMAIN-CONTAINING PROTEIN"/>
    <property type="match status" value="1"/>
</dbReference>
<dbReference type="NCBIfam" id="TIGR00268">
    <property type="entry name" value="ATP-dependent sacrificial sulfur transferase LarE"/>
    <property type="match status" value="1"/>
</dbReference>
<name>A0A8G2C8L9_9BACT</name>
<organism evidence="3 4">
    <name type="scientific">Halodesulfovibrio aestuarii</name>
    <dbReference type="NCBI Taxonomy" id="126333"/>
    <lineage>
        <taxon>Bacteria</taxon>
        <taxon>Pseudomonadati</taxon>
        <taxon>Thermodesulfobacteriota</taxon>
        <taxon>Desulfovibrionia</taxon>
        <taxon>Desulfovibrionales</taxon>
        <taxon>Desulfovibrionaceae</taxon>
        <taxon>Halodesulfovibrio</taxon>
    </lineage>
</organism>
<feature type="domain" description="NAD/GMP synthase" evidence="2">
    <location>
        <begin position="16"/>
        <end position="79"/>
    </location>
</feature>
<feature type="active site" description="Nucleophile and sulfur donor" evidence="1">
    <location>
        <position position="172"/>
    </location>
</feature>
<dbReference type="InterPro" id="IPR005232">
    <property type="entry name" value="LarE"/>
</dbReference>
<dbReference type="PIRSF" id="PIRSF006661">
    <property type="entry name" value="PP-lp_UCP006661"/>
    <property type="match status" value="1"/>
</dbReference>
<dbReference type="Proteomes" id="UP000184001">
    <property type="component" value="Unassembled WGS sequence"/>
</dbReference>
<reference evidence="3 4" key="1">
    <citation type="submission" date="2016-11" db="EMBL/GenBank/DDBJ databases">
        <authorList>
            <person name="Varghese N."/>
            <person name="Submissions S."/>
        </authorList>
    </citation>
    <scope>NUCLEOTIDE SEQUENCE [LARGE SCALE GENOMIC DNA]</scope>
    <source>
        <strain evidence="3 4">DSM 17919</strain>
    </source>
</reference>
<dbReference type="InterPro" id="IPR052188">
    <property type="entry name" value="Ni-pincer_cofactor_biosynth"/>
</dbReference>
<evidence type="ECO:0000259" key="2">
    <source>
        <dbReference type="Pfam" id="PF02540"/>
    </source>
</evidence>